<name>A0A2H3JIP6_WOLCO</name>
<dbReference type="Proteomes" id="UP000218811">
    <property type="component" value="Unassembled WGS sequence"/>
</dbReference>
<accession>A0A2H3JIP6</accession>
<dbReference type="AlphaFoldDB" id="A0A2H3JIP6"/>
<reference evidence="2 3" key="1">
    <citation type="journal article" date="2012" name="Science">
        <title>The Paleozoic origin of enzymatic lignin decomposition reconstructed from 31 fungal genomes.</title>
        <authorList>
            <person name="Floudas D."/>
            <person name="Binder M."/>
            <person name="Riley R."/>
            <person name="Barry K."/>
            <person name="Blanchette R.A."/>
            <person name="Henrissat B."/>
            <person name="Martinez A.T."/>
            <person name="Otillar R."/>
            <person name="Spatafora J.W."/>
            <person name="Yadav J.S."/>
            <person name="Aerts A."/>
            <person name="Benoit I."/>
            <person name="Boyd A."/>
            <person name="Carlson A."/>
            <person name="Copeland A."/>
            <person name="Coutinho P.M."/>
            <person name="de Vries R.P."/>
            <person name="Ferreira P."/>
            <person name="Findley K."/>
            <person name="Foster B."/>
            <person name="Gaskell J."/>
            <person name="Glotzer D."/>
            <person name="Gorecki P."/>
            <person name="Heitman J."/>
            <person name="Hesse C."/>
            <person name="Hori C."/>
            <person name="Igarashi K."/>
            <person name="Jurgens J.A."/>
            <person name="Kallen N."/>
            <person name="Kersten P."/>
            <person name="Kohler A."/>
            <person name="Kuees U."/>
            <person name="Kumar T.K.A."/>
            <person name="Kuo A."/>
            <person name="LaButti K."/>
            <person name="Larrondo L.F."/>
            <person name="Lindquist E."/>
            <person name="Ling A."/>
            <person name="Lombard V."/>
            <person name="Lucas S."/>
            <person name="Lundell T."/>
            <person name="Martin R."/>
            <person name="McLaughlin D.J."/>
            <person name="Morgenstern I."/>
            <person name="Morin E."/>
            <person name="Murat C."/>
            <person name="Nagy L.G."/>
            <person name="Nolan M."/>
            <person name="Ohm R.A."/>
            <person name="Patyshakuliyeva A."/>
            <person name="Rokas A."/>
            <person name="Ruiz-Duenas F.J."/>
            <person name="Sabat G."/>
            <person name="Salamov A."/>
            <person name="Samejima M."/>
            <person name="Schmutz J."/>
            <person name="Slot J.C."/>
            <person name="St John F."/>
            <person name="Stenlid J."/>
            <person name="Sun H."/>
            <person name="Sun S."/>
            <person name="Syed K."/>
            <person name="Tsang A."/>
            <person name="Wiebenga A."/>
            <person name="Young D."/>
            <person name="Pisabarro A."/>
            <person name="Eastwood D.C."/>
            <person name="Martin F."/>
            <person name="Cullen D."/>
            <person name="Grigoriev I.V."/>
            <person name="Hibbett D.S."/>
        </authorList>
    </citation>
    <scope>NUCLEOTIDE SEQUENCE [LARGE SCALE GENOMIC DNA]</scope>
    <source>
        <strain evidence="2 3">MD-104</strain>
    </source>
</reference>
<organism evidence="2 3">
    <name type="scientific">Wolfiporia cocos (strain MD-104)</name>
    <name type="common">Brown rot fungus</name>
    <dbReference type="NCBI Taxonomy" id="742152"/>
    <lineage>
        <taxon>Eukaryota</taxon>
        <taxon>Fungi</taxon>
        <taxon>Dikarya</taxon>
        <taxon>Basidiomycota</taxon>
        <taxon>Agaricomycotina</taxon>
        <taxon>Agaricomycetes</taxon>
        <taxon>Polyporales</taxon>
        <taxon>Phaeolaceae</taxon>
        <taxon>Wolfiporia</taxon>
    </lineage>
</organism>
<sequence>MRTAAGTPPPASPNSNTGRARVNVRPHVSGSRRGGLRLGARSVRFGGVIAGRAKDGQVAPVDCSSAAGDVQRETCGVRHRET</sequence>
<gene>
    <name evidence="2" type="ORF">WOLCODRAFT_163494</name>
</gene>
<feature type="region of interest" description="Disordered" evidence="1">
    <location>
        <begin position="1"/>
        <end position="34"/>
    </location>
</feature>
<dbReference type="EMBL" id="KB468124">
    <property type="protein sequence ID" value="PCH42070.1"/>
    <property type="molecule type" value="Genomic_DNA"/>
</dbReference>
<evidence type="ECO:0000256" key="1">
    <source>
        <dbReference type="SAM" id="MobiDB-lite"/>
    </source>
</evidence>
<evidence type="ECO:0000313" key="2">
    <source>
        <dbReference type="EMBL" id="PCH42070.1"/>
    </source>
</evidence>
<proteinExistence type="predicted"/>
<keyword evidence="3" id="KW-1185">Reference proteome</keyword>
<protein>
    <submittedName>
        <fullName evidence="2">Uncharacterized protein</fullName>
    </submittedName>
</protein>
<evidence type="ECO:0000313" key="3">
    <source>
        <dbReference type="Proteomes" id="UP000218811"/>
    </source>
</evidence>